<dbReference type="OrthoDB" id="9115021at2"/>
<sequence>MIRPRLTLALCTLALAVASTASLAQNTAGPVTAPAPRPGVPHFDHPGFGPPGFERQGFGPEWGVLQTLNELQRLYVESGRAGELPALYNEVLGKTRNPRLRQALYQRLAQAQLRPTHVDAAIATLRKSLNESLADEARMAAEHRHPGPQGPALQAPPPPHP</sequence>
<evidence type="ECO:0000313" key="3">
    <source>
        <dbReference type="EMBL" id="AFC86683.1"/>
    </source>
</evidence>
<dbReference type="eggNOG" id="COG2976">
    <property type="taxonomic scope" value="Bacteria"/>
</dbReference>
<keyword evidence="2" id="KW-0732">Signal</keyword>
<evidence type="ECO:0000256" key="2">
    <source>
        <dbReference type="SAM" id="SignalP"/>
    </source>
</evidence>
<gene>
    <name evidence="3" type="ordered locus">Fraau_2315</name>
</gene>
<accession>H8L5M9</accession>
<keyword evidence="4" id="KW-1185">Reference proteome</keyword>
<dbReference type="HOGENOM" id="CLU_139079_0_0_6"/>
<reference evidence="3" key="1">
    <citation type="submission" date="2012-02" db="EMBL/GenBank/DDBJ databases">
        <title>The complete genome of Frateuria aurantia DSM 6220.</title>
        <authorList>
            <consortium name="US DOE Joint Genome Institute (JGI-PGF)"/>
            <person name="Lucas S."/>
            <person name="Copeland A."/>
            <person name="Lapidus A."/>
            <person name="Glavina del Rio T."/>
            <person name="Dalin E."/>
            <person name="Tice H."/>
            <person name="Bruce D."/>
            <person name="Goodwin L."/>
            <person name="Pitluck S."/>
            <person name="Peters L."/>
            <person name="Ovchinnikova G."/>
            <person name="Teshima H."/>
            <person name="Kyrpides N."/>
            <person name="Mavromatis K."/>
            <person name="Ivanova N."/>
            <person name="Brettin T."/>
            <person name="Detter J.C."/>
            <person name="Han C."/>
            <person name="Larimer F."/>
            <person name="Land M."/>
            <person name="Hauser L."/>
            <person name="Markowitz V."/>
            <person name="Cheng J.-F."/>
            <person name="Hugenholtz P."/>
            <person name="Woyke T."/>
            <person name="Wu D."/>
            <person name="Brambilla E."/>
            <person name="Klenk H.-P."/>
            <person name="Eisen J.A."/>
        </authorList>
    </citation>
    <scope>NUCLEOTIDE SEQUENCE</scope>
    <source>
        <strain evidence="3">DSM 6220</strain>
    </source>
</reference>
<dbReference type="KEGG" id="fau:Fraau_2315"/>
<evidence type="ECO:0000313" key="4">
    <source>
        <dbReference type="Proteomes" id="UP000005234"/>
    </source>
</evidence>
<feature type="signal peptide" evidence="2">
    <location>
        <begin position="1"/>
        <end position="24"/>
    </location>
</feature>
<dbReference type="AlphaFoldDB" id="H8L5M9"/>
<dbReference type="EMBL" id="CP003350">
    <property type="protein sequence ID" value="AFC86683.1"/>
    <property type="molecule type" value="Genomic_DNA"/>
</dbReference>
<organism evidence="3 4">
    <name type="scientific">Frateuria aurantia (strain ATCC 33424 / DSM 6220 / KCTC 2777 / LMG 1558 / NBRC 3245 / NCIMB 13370)</name>
    <name type="common">Acetobacter aurantius</name>
    <dbReference type="NCBI Taxonomy" id="767434"/>
    <lineage>
        <taxon>Bacteria</taxon>
        <taxon>Pseudomonadati</taxon>
        <taxon>Pseudomonadota</taxon>
        <taxon>Gammaproteobacteria</taxon>
        <taxon>Lysobacterales</taxon>
        <taxon>Rhodanobacteraceae</taxon>
        <taxon>Frateuria</taxon>
    </lineage>
</organism>
<dbReference type="Proteomes" id="UP000005234">
    <property type="component" value="Chromosome"/>
</dbReference>
<evidence type="ECO:0008006" key="5">
    <source>
        <dbReference type="Google" id="ProtNLM"/>
    </source>
</evidence>
<feature type="region of interest" description="Disordered" evidence="1">
    <location>
        <begin position="27"/>
        <end position="54"/>
    </location>
</feature>
<feature type="region of interest" description="Disordered" evidence="1">
    <location>
        <begin position="138"/>
        <end position="161"/>
    </location>
</feature>
<feature type="chain" id="PRO_5003614266" description="Zinc resistance-associated protein" evidence="2">
    <location>
        <begin position="25"/>
        <end position="161"/>
    </location>
</feature>
<name>H8L5M9_FRAAD</name>
<protein>
    <recommendedName>
        <fullName evidence="5">Zinc resistance-associated protein</fullName>
    </recommendedName>
</protein>
<dbReference type="RefSeq" id="WP_014403686.1">
    <property type="nucleotide sequence ID" value="NC_017033.1"/>
</dbReference>
<proteinExistence type="predicted"/>
<evidence type="ECO:0000256" key="1">
    <source>
        <dbReference type="SAM" id="MobiDB-lite"/>
    </source>
</evidence>